<accession>I0IKZ3</accession>
<evidence type="ECO:0000256" key="1">
    <source>
        <dbReference type="ARBA" id="ARBA00022737"/>
    </source>
</evidence>
<sequence length="231" mass="25262">MAALIMKGKAGLALPELKKLDRRYPDHASVHFLTGIAYGKLGMNEEAVHEEKQALSNNPQYVPARISLGIAEGNTGHFKQEIREERIVLASDLKNESAWEATGWAYASLAKWSLAREAEEQAVRLNPFDDQAHMVLGISLAHLGFYQEALMEELKAKKLNPKDGGTLRAITWIKTLIAPEHPQKHEKEDQTINPLLAPDQGDIPQGAPGIIPQSGGINSGNSGNLRAPARP</sequence>
<keyword evidence="6" id="KW-1185">Reference proteome</keyword>
<name>I0IKZ3_LEPFC</name>
<dbReference type="PROSITE" id="PS50005">
    <property type="entry name" value="TPR"/>
    <property type="match status" value="2"/>
</dbReference>
<dbReference type="KEGG" id="lfc:LFE_0217"/>
<feature type="compositionally biased region" description="Basic and acidic residues" evidence="4">
    <location>
        <begin position="181"/>
        <end position="190"/>
    </location>
</feature>
<dbReference type="SUPFAM" id="SSF48452">
    <property type="entry name" value="TPR-like"/>
    <property type="match status" value="1"/>
</dbReference>
<keyword evidence="1" id="KW-0677">Repeat</keyword>
<feature type="compositionally biased region" description="Low complexity" evidence="4">
    <location>
        <begin position="208"/>
        <end position="224"/>
    </location>
</feature>
<evidence type="ECO:0000313" key="5">
    <source>
        <dbReference type="EMBL" id="BAM05942.1"/>
    </source>
</evidence>
<dbReference type="Proteomes" id="UP000007382">
    <property type="component" value="Chromosome"/>
</dbReference>
<evidence type="ECO:0000256" key="4">
    <source>
        <dbReference type="SAM" id="MobiDB-lite"/>
    </source>
</evidence>
<gene>
    <name evidence="5" type="ordered locus">LFE_0217</name>
</gene>
<dbReference type="InterPro" id="IPR011990">
    <property type="entry name" value="TPR-like_helical_dom_sf"/>
</dbReference>
<evidence type="ECO:0000256" key="3">
    <source>
        <dbReference type="PROSITE-ProRule" id="PRU00339"/>
    </source>
</evidence>
<dbReference type="Pfam" id="PF13432">
    <property type="entry name" value="TPR_16"/>
    <property type="match status" value="1"/>
</dbReference>
<feature type="region of interest" description="Disordered" evidence="4">
    <location>
        <begin position="181"/>
        <end position="231"/>
    </location>
</feature>
<dbReference type="STRING" id="1162668.LFE_0217"/>
<evidence type="ECO:0000256" key="2">
    <source>
        <dbReference type="ARBA" id="ARBA00022803"/>
    </source>
</evidence>
<dbReference type="Gene3D" id="1.25.40.10">
    <property type="entry name" value="Tetratricopeptide repeat domain"/>
    <property type="match status" value="2"/>
</dbReference>
<dbReference type="eggNOG" id="COG0457">
    <property type="taxonomic scope" value="Bacteria"/>
</dbReference>
<proteinExistence type="predicted"/>
<dbReference type="PANTHER" id="PTHR44858:SF1">
    <property type="entry name" value="UDP-N-ACETYLGLUCOSAMINE--PEPTIDE N-ACETYLGLUCOSAMINYLTRANSFERASE SPINDLY-RELATED"/>
    <property type="match status" value="1"/>
</dbReference>
<dbReference type="InterPro" id="IPR050498">
    <property type="entry name" value="Ycf3"/>
</dbReference>
<dbReference type="PATRIC" id="fig|1162668.3.peg.255"/>
<dbReference type="AlphaFoldDB" id="I0IKZ3"/>
<protein>
    <submittedName>
        <fullName evidence="5">Putative TPR-domain containing protein</fullName>
    </submittedName>
</protein>
<dbReference type="InterPro" id="IPR019734">
    <property type="entry name" value="TPR_rpt"/>
</dbReference>
<feature type="repeat" description="TPR" evidence="3">
    <location>
        <begin position="96"/>
        <end position="129"/>
    </location>
</feature>
<dbReference type="PANTHER" id="PTHR44858">
    <property type="entry name" value="TETRATRICOPEPTIDE REPEAT PROTEIN 6"/>
    <property type="match status" value="1"/>
</dbReference>
<reference evidence="5 6" key="1">
    <citation type="journal article" date="2012" name="J. Bacteriol.">
        <title>Complete Genome Sequence of Leptospirillum ferrooxidans Strain C2-3, Isolated from a Fresh Volcanic Ash Deposit on the Island of Miyake, Japan.</title>
        <authorList>
            <person name="Fujimura R."/>
            <person name="Sato Y."/>
            <person name="Nishizawa T."/>
            <person name="Oshima K."/>
            <person name="Kim S.-W."/>
            <person name="Hattori M."/>
            <person name="Kamijo T."/>
            <person name="Ohta H."/>
        </authorList>
    </citation>
    <scope>NUCLEOTIDE SEQUENCE [LARGE SCALE GENOMIC DNA]</scope>
    <source>
        <strain evidence="5 6">C2-3</strain>
    </source>
</reference>
<dbReference type="HOGENOM" id="CLU_1022321_0_0_0"/>
<evidence type="ECO:0000313" key="6">
    <source>
        <dbReference type="Proteomes" id="UP000007382"/>
    </source>
</evidence>
<keyword evidence="2 3" id="KW-0802">TPR repeat</keyword>
<feature type="repeat" description="TPR" evidence="3">
    <location>
        <begin position="28"/>
        <end position="61"/>
    </location>
</feature>
<dbReference type="EMBL" id="AP012342">
    <property type="protein sequence ID" value="BAM05942.1"/>
    <property type="molecule type" value="Genomic_DNA"/>
</dbReference>
<organism evidence="5 6">
    <name type="scientific">Leptospirillum ferrooxidans (strain C2-3)</name>
    <dbReference type="NCBI Taxonomy" id="1162668"/>
    <lineage>
        <taxon>Bacteria</taxon>
        <taxon>Pseudomonadati</taxon>
        <taxon>Nitrospirota</taxon>
        <taxon>Nitrospiria</taxon>
        <taxon>Nitrospirales</taxon>
        <taxon>Nitrospiraceae</taxon>
        <taxon>Leptospirillum</taxon>
    </lineage>
</organism>
<reference evidence="6" key="2">
    <citation type="submission" date="2012-03" db="EMBL/GenBank/DDBJ databases">
        <title>The complete genome sequence of the pioneer microbe on fresh volcanic deposit, Leptospirillum ferrooxidans strain C2-3.</title>
        <authorList>
            <person name="Fujimura R."/>
            <person name="Sato Y."/>
            <person name="Nishizawa T."/>
            <person name="Nanba K."/>
            <person name="Oshima K."/>
            <person name="Hattori M."/>
            <person name="Kamijo T."/>
            <person name="Ohta H."/>
        </authorList>
    </citation>
    <scope>NUCLEOTIDE SEQUENCE [LARGE SCALE GENOMIC DNA]</scope>
    <source>
        <strain evidence="6">C2-3</strain>
    </source>
</reference>